<dbReference type="Proteomes" id="UP000824540">
    <property type="component" value="Unassembled WGS sequence"/>
</dbReference>
<dbReference type="InterPro" id="IPR015915">
    <property type="entry name" value="Kelch-typ_b-propeller"/>
</dbReference>
<dbReference type="PANTHER" id="PTHR46063">
    <property type="entry name" value="KELCH DOMAIN-CONTAINING PROTEIN"/>
    <property type="match status" value="1"/>
</dbReference>
<evidence type="ECO:0000313" key="2">
    <source>
        <dbReference type="EMBL" id="KAG9352617.1"/>
    </source>
</evidence>
<feature type="region of interest" description="Disordered" evidence="1">
    <location>
        <begin position="348"/>
        <end position="383"/>
    </location>
</feature>
<proteinExistence type="predicted"/>
<keyword evidence="3" id="KW-1185">Reference proteome</keyword>
<sequence length="596" mass="66651">MGKKSKKDKKVKGAEKTAAKMEKKVSKRSKREEEDLEALIAEFQSLDAKKTQVVETVCPPPSPRLNASLSAHPEKDELILFGGEYFNGKKTFLYNDLFFYNIKKNTWVKSDIPNPPPRRCAHQAVVVPQGGGQLWVFGGEFASPDGEQFYHYKDLWVLHLNNLTWEQIKVSGTPSGRSGHRMVLCKRQLVVFGGFHESTRDYIYYNDVHAFNLDTFTWSRLTPTGTGPSPRSASQMTPTPDGSGIIIYGGYSKVKAKKDVDKGTIHSDMFLLKREGKDEQAKWAWSRVNPAGVKPPPRSGFSLAVGPGGRALLFGGVCDEEEEESLEGDFFNDLYFYDTNKNRWFPAQLKGQRSEKKKRRRGNKVEIGAEGAGQEEEAEQEQGPVEVVKEIVTEDGTVMTIKEIIPGTATKEESEEEEEEEEEEGAAAVAGVEPGPRSNAMTTVKHGKLYLYGGMFEVGDRQITLNDMYALDLHKMDLWEVLVEMDPKLQEWLEESESEDDDEEEDDKAQGAGGEDQEESEEDSDNDDDDDEGSGSLISEDEHPPVKPGEALADFQSRTEKYWVALARANMGPDAKEKKVAKVGLAMAKVFYEEQT</sequence>
<feature type="region of interest" description="Disordered" evidence="1">
    <location>
        <begin position="493"/>
        <end position="554"/>
    </location>
</feature>
<dbReference type="OrthoDB" id="4447at2759"/>
<protein>
    <recommendedName>
        <fullName evidence="4">Kelch domain-containing protein 4</fullName>
    </recommendedName>
</protein>
<accession>A0A8T2PNX2</accession>
<reference evidence="2" key="1">
    <citation type="thesis" date="2021" institute="BYU ScholarsArchive" country="Provo, UT, USA">
        <title>Applications of and Algorithms for Genome Assembly and Genomic Analyses with an Emphasis on Marine Teleosts.</title>
        <authorList>
            <person name="Pickett B.D."/>
        </authorList>
    </citation>
    <scope>NUCLEOTIDE SEQUENCE</scope>
    <source>
        <strain evidence="2">HI-2016</strain>
    </source>
</reference>
<dbReference type="Pfam" id="PF24681">
    <property type="entry name" value="Kelch_KLHDC2_KLHL20_DRC7"/>
    <property type="match status" value="1"/>
</dbReference>
<feature type="region of interest" description="Disordered" evidence="1">
    <location>
        <begin position="406"/>
        <end position="440"/>
    </location>
</feature>
<evidence type="ECO:0000313" key="3">
    <source>
        <dbReference type="Proteomes" id="UP000824540"/>
    </source>
</evidence>
<feature type="region of interest" description="Disordered" evidence="1">
    <location>
        <begin position="1"/>
        <end position="33"/>
    </location>
</feature>
<evidence type="ECO:0008006" key="4">
    <source>
        <dbReference type="Google" id="ProtNLM"/>
    </source>
</evidence>
<comment type="caution">
    <text evidence="2">The sequence shown here is derived from an EMBL/GenBank/DDBJ whole genome shotgun (WGS) entry which is preliminary data.</text>
</comment>
<dbReference type="AlphaFoldDB" id="A0A8T2PNX2"/>
<dbReference type="Gene3D" id="2.120.10.80">
    <property type="entry name" value="Kelch-type beta propeller"/>
    <property type="match status" value="2"/>
</dbReference>
<name>A0A8T2PNX2_9TELE</name>
<feature type="compositionally biased region" description="Acidic residues" evidence="1">
    <location>
        <begin position="413"/>
        <end position="425"/>
    </location>
</feature>
<dbReference type="SUPFAM" id="SSF117281">
    <property type="entry name" value="Kelch motif"/>
    <property type="match status" value="1"/>
</dbReference>
<feature type="compositionally biased region" description="Acidic residues" evidence="1">
    <location>
        <begin position="493"/>
        <end position="507"/>
    </location>
</feature>
<feature type="compositionally biased region" description="Acidic residues" evidence="1">
    <location>
        <begin position="515"/>
        <end position="533"/>
    </location>
</feature>
<feature type="compositionally biased region" description="Basic and acidic residues" evidence="1">
    <location>
        <begin position="11"/>
        <end position="24"/>
    </location>
</feature>
<gene>
    <name evidence="2" type="ORF">JZ751_021031</name>
</gene>
<evidence type="ECO:0000256" key="1">
    <source>
        <dbReference type="SAM" id="MobiDB-lite"/>
    </source>
</evidence>
<organism evidence="2 3">
    <name type="scientific">Albula glossodonta</name>
    <name type="common">roundjaw bonefish</name>
    <dbReference type="NCBI Taxonomy" id="121402"/>
    <lineage>
        <taxon>Eukaryota</taxon>
        <taxon>Metazoa</taxon>
        <taxon>Chordata</taxon>
        <taxon>Craniata</taxon>
        <taxon>Vertebrata</taxon>
        <taxon>Euteleostomi</taxon>
        <taxon>Actinopterygii</taxon>
        <taxon>Neopterygii</taxon>
        <taxon>Teleostei</taxon>
        <taxon>Albuliformes</taxon>
        <taxon>Albulidae</taxon>
        <taxon>Albula</taxon>
    </lineage>
</organism>
<feature type="compositionally biased region" description="Basic residues" evidence="1">
    <location>
        <begin position="1"/>
        <end position="10"/>
    </location>
</feature>
<dbReference type="InterPro" id="IPR052588">
    <property type="entry name" value="Kelch_domain_protein"/>
</dbReference>
<dbReference type="EMBL" id="JAFBMS010000005">
    <property type="protein sequence ID" value="KAG9352617.1"/>
    <property type="molecule type" value="Genomic_DNA"/>
</dbReference>
<dbReference type="PANTHER" id="PTHR46063:SF1">
    <property type="entry name" value="KELCH DOMAIN-CONTAINING PROTEIN 4"/>
    <property type="match status" value="1"/>
</dbReference>